<comment type="caution">
    <text evidence="1">The sequence shown here is derived from an EMBL/GenBank/DDBJ whole genome shotgun (WGS) entry which is preliminary data.</text>
</comment>
<dbReference type="Proteomes" id="UP000095658">
    <property type="component" value="Unassembled WGS sequence"/>
</dbReference>
<keyword evidence="2" id="KW-1185">Reference proteome</keyword>
<accession>A0A1E7DST0</accession>
<organism evidence="1 2">
    <name type="scientific">Domibacillus iocasae</name>
    <dbReference type="NCBI Taxonomy" id="1714016"/>
    <lineage>
        <taxon>Bacteria</taxon>
        <taxon>Bacillati</taxon>
        <taxon>Bacillota</taxon>
        <taxon>Bacilli</taxon>
        <taxon>Bacillales</taxon>
        <taxon>Bacillaceae</taxon>
        <taxon>Domibacillus</taxon>
    </lineage>
</organism>
<dbReference type="EMBL" id="MAMP01000006">
    <property type="protein sequence ID" value="OES46079.1"/>
    <property type="molecule type" value="Genomic_DNA"/>
</dbReference>
<dbReference type="AlphaFoldDB" id="A0A1E7DST0"/>
<reference evidence="1 2" key="1">
    <citation type="submission" date="2016-06" db="EMBL/GenBank/DDBJ databases">
        <title>Domibacillus iocasae genome sequencing.</title>
        <authorList>
            <person name="Verma A."/>
            <person name="Pal Y."/>
            <person name="Ojha A.K."/>
            <person name="Krishnamurthi S."/>
        </authorList>
    </citation>
    <scope>NUCLEOTIDE SEQUENCE [LARGE SCALE GENOMIC DNA]</scope>
    <source>
        <strain evidence="1 2">DSM 29979</strain>
    </source>
</reference>
<evidence type="ECO:0000313" key="2">
    <source>
        <dbReference type="Proteomes" id="UP000095658"/>
    </source>
</evidence>
<proteinExistence type="predicted"/>
<protein>
    <submittedName>
        <fullName evidence="1">Uncharacterized protein</fullName>
    </submittedName>
</protein>
<sequence length="65" mass="7001">MDCVDFSCANAGIFLLAPIKYMRTPIKYFIGVHACYFSANLIIPALAGNEIRKGLPVVAVLLASV</sequence>
<gene>
    <name evidence="1" type="ORF">BA724_15945</name>
</gene>
<name>A0A1E7DST0_9BACI</name>
<evidence type="ECO:0000313" key="1">
    <source>
        <dbReference type="EMBL" id="OES46079.1"/>
    </source>
</evidence>